<sequence>MVELFIAYRHIKERKFQTIISIIAVALALIVFVVSLTISNGLKENMLNSLLSLSPHISVTYTPKKEGDYKKIIEEIKEKGAETTVSNVYIQGFVKYNENNYTPIIRATQIDKLNLHIVKKISNSGQDCAYIGQEMANDMKLNLGDEINVISLNGREIRVKIIGFFRTGYLEYDSNLVLLPLETGQILEETGDNINSLDVRVKNPGDIKKLNKLKENINSINGDIKAITWADENQNLLAAVHFEEFILILILSMLVLISSFIVSIILNILIREKTSDIGILKACGYTKKQILHIFVTEGLILGLSGIVISIILSPICLKIIQYISSNYLVKTYYITKLPIKMDFLELTLVYFIAFIIILLASYIPAKKAAKLDVTEAIKFNL</sequence>
<dbReference type="Proteomes" id="UP001225134">
    <property type="component" value="Unassembled WGS sequence"/>
</dbReference>
<keyword evidence="6 7" id="KW-0472">Membrane</keyword>
<reference evidence="10 11" key="1">
    <citation type="submission" date="2023-06" db="EMBL/GenBank/DDBJ databases">
        <title>Antibody response to the Sneathia vaginalis cytopathogenic toxin A during pregnancy.</title>
        <authorList>
            <person name="Mccoy Z.T."/>
            <person name="Serrano M.G."/>
            <person name="Spaine K."/>
            <person name="Edwards D.J."/>
            <person name="Buck G.A."/>
            <person name="Jefferson K."/>
        </authorList>
    </citation>
    <scope>NUCLEOTIDE SEQUENCE [LARGE SCALE GENOMIC DNA]</scope>
    <source>
        <strain evidence="10 11">CCUG 42621</strain>
    </source>
</reference>
<evidence type="ECO:0000256" key="3">
    <source>
        <dbReference type="ARBA" id="ARBA00022475"/>
    </source>
</evidence>
<dbReference type="RefSeq" id="WP_285152743.1">
    <property type="nucleotide sequence ID" value="NZ_JASSPP010000003.1"/>
</dbReference>
<dbReference type="Pfam" id="PF12704">
    <property type="entry name" value="MacB_PCD"/>
    <property type="match status" value="1"/>
</dbReference>
<feature type="domain" description="ABC3 transporter permease C-terminal" evidence="8">
    <location>
        <begin position="249"/>
        <end position="372"/>
    </location>
</feature>
<dbReference type="PANTHER" id="PTHR30489">
    <property type="entry name" value="LIPOPROTEIN-RELEASING SYSTEM TRANSMEMBRANE PROTEIN LOLE"/>
    <property type="match status" value="1"/>
</dbReference>
<organism evidence="10 11">
    <name type="scientific">Sneathia sanguinegens</name>
    <dbReference type="NCBI Taxonomy" id="40543"/>
    <lineage>
        <taxon>Bacteria</taxon>
        <taxon>Fusobacteriati</taxon>
        <taxon>Fusobacteriota</taxon>
        <taxon>Fusobacteriia</taxon>
        <taxon>Fusobacteriales</taxon>
        <taxon>Leptotrichiaceae</taxon>
        <taxon>Sneathia</taxon>
    </lineage>
</organism>
<keyword evidence="11" id="KW-1185">Reference proteome</keyword>
<evidence type="ECO:0000259" key="8">
    <source>
        <dbReference type="Pfam" id="PF02687"/>
    </source>
</evidence>
<comment type="subcellular location">
    <subcellularLocation>
        <location evidence="1">Cell membrane</location>
        <topology evidence="1">Multi-pass membrane protein</topology>
    </subcellularLocation>
</comment>
<evidence type="ECO:0000256" key="2">
    <source>
        <dbReference type="ARBA" id="ARBA00005236"/>
    </source>
</evidence>
<gene>
    <name evidence="10" type="ORF">QQA45_02570</name>
</gene>
<comment type="caution">
    <text evidence="10">The sequence shown here is derived from an EMBL/GenBank/DDBJ whole genome shotgun (WGS) entry which is preliminary data.</text>
</comment>
<evidence type="ECO:0000256" key="6">
    <source>
        <dbReference type="ARBA" id="ARBA00023136"/>
    </source>
</evidence>
<keyword evidence="5 7" id="KW-1133">Transmembrane helix</keyword>
<dbReference type="PANTHER" id="PTHR30489:SF0">
    <property type="entry name" value="LIPOPROTEIN-RELEASING SYSTEM TRANSMEMBRANE PROTEIN LOLE"/>
    <property type="match status" value="1"/>
</dbReference>
<feature type="transmembrane region" description="Helical" evidence="7">
    <location>
        <begin position="343"/>
        <end position="363"/>
    </location>
</feature>
<dbReference type="InterPro" id="IPR025857">
    <property type="entry name" value="MacB_PCD"/>
</dbReference>
<keyword evidence="4 7" id="KW-0812">Transmembrane</keyword>
<protein>
    <submittedName>
        <fullName evidence="10">FtsX-like permease family protein</fullName>
    </submittedName>
</protein>
<dbReference type="EMBL" id="JASSPP010000003">
    <property type="protein sequence ID" value="MDK9580400.1"/>
    <property type="molecule type" value="Genomic_DNA"/>
</dbReference>
<feature type="transmembrane region" description="Helical" evidence="7">
    <location>
        <begin position="245"/>
        <end position="270"/>
    </location>
</feature>
<feature type="transmembrane region" description="Helical" evidence="7">
    <location>
        <begin position="290"/>
        <end position="323"/>
    </location>
</feature>
<evidence type="ECO:0000259" key="9">
    <source>
        <dbReference type="Pfam" id="PF12704"/>
    </source>
</evidence>
<comment type="similarity">
    <text evidence="2">Belongs to the ABC-4 integral membrane protein family. LolC/E subfamily.</text>
</comment>
<dbReference type="Pfam" id="PF02687">
    <property type="entry name" value="FtsX"/>
    <property type="match status" value="1"/>
</dbReference>
<evidence type="ECO:0000313" key="11">
    <source>
        <dbReference type="Proteomes" id="UP001225134"/>
    </source>
</evidence>
<keyword evidence="3" id="KW-1003">Cell membrane</keyword>
<accession>A0ABT7HIQ6</accession>
<name>A0ABT7HIQ6_9FUSO</name>
<evidence type="ECO:0000256" key="1">
    <source>
        <dbReference type="ARBA" id="ARBA00004651"/>
    </source>
</evidence>
<evidence type="ECO:0000256" key="7">
    <source>
        <dbReference type="SAM" id="Phobius"/>
    </source>
</evidence>
<dbReference type="InterPro" id="IPR003838">
    <property type="entry name" value="ABC3_permease_C"/>
</dbReference>
<evidence type="ECO:0000313" key="10">
    <source>
        <dbReference type="EMBL" id="MDK9580400.1"/>
    </source>
</evidence>
<dbReference type="InterPro" id="IPR051447">
    <property type="entry name" value="Lipoprotein-release_system"/>
</dbReference>
<evidence type="ECO:0000256" key="4">
    <source>
        <dbReference type="ARBA" id="ARBA00022692"/>
    </source>
</evidence>
<feature type="transmembrane region" description="Helical" evidence="7">
    <location>
        <begin position="19"/>
        <end position="38"/>
    </location>
</feature>
<feature type="domain" description="MacB-like periplasmic core" evidence="9">
    <location>
        <begin position="18"/>
        <end position="211"/>
    </location>
</feature>
<proteinExistence type="inferred from homology"/>
<evidence type="ECO:0000256" key="5">
    <source>
        <dbReference type="ARBA" id="ARBA00022989"/>
    </source>
</evidence>